<evidence type="ECO:0000256" key="1">
    <source>
        <dbReference type="SAM" id="Phobius"/>
    </source>
</evidence>
<feature type="transmembrane region" description="Helical" evidence="1">
    <location>
        <begin position="141"/>
        <end position="160"/>
    </location>
</feature>
<accession>A0ABP1QRG4</accession>
<evidence type="ECO:0000313" key="4">
    <source>
        <dbReference type="Proteomes" id="UP001642540"/>
    </source>
</evidence>
<dbReference type="EMBL" id="CAXLJM020000046">
    <property type="protein sequence ID" value="CAL8110786.1"/>
    <property type="molecule type" value="Genomic_DNA"/>
</dbReference>
<organism evidence="3 4">
    <name type="scientific">Orchesella dallaii</name>
    <dbReference type="NCBI Taxonomy" id="48710"/>
    <lineage>
        <taxon>Eukaryota</taxon>
        <taxon>Metazoa</taxon>
        <taxon>Ecdysozoa</taxon>
        <taxon>Arthropoda</taxon>
        <taxon>Hexapoda</taxon>
        <taxon>Collembola</taxon>
        <taxon>Entomobryomorpha</taxon>
        <taxon>Entomobryoidea</taxon>
        <taxon>Orchesellidae</taxon>
        <taxon>Orchesellinae</taxon>
        <taxon>Orchesella</taxon>
    </lineage>
</organism>
<dbReference type="Proteomes" id="UP001642540">
    <property type="component" value="Unassembled WGS sequence"/>
</dbReference>
<keyword evidence="1" id="KW-0472">Membrane</keyword>
<feature type="chain" id="PRO_5047009560" evidence="2">
    <location>
        <begin position="31"/>
        <end position="232"/>
    </location>
</feature>
<feature type="signal peptide" evidence="2">
    <location>
        <begin position="1"/>
        <end position="30"/>
    </location>
</feature>
<keyword evidence="2" id="KW-0732">Signal</keyword>
<gene>
    <name evidence="3" type="ORF">ODALV1_LOCUS14444</name>
</gene>
<comment type="caution">
    <text evidence="3">The sequence shown here is derived from an EMBL/GenBank/DDBJ whole genome shotgun (WGS) entry which is preliminary data.</text>
</comment>
<keyword evidence="1" id="KW-1133">Transmembrane helix</keyword>
<protein>
    <submittedName>
        <fullName evidence="3">Uncharacterized protein</fullName>
    </submittedName>
</protein>
<name>A0ABP1QRG4_9HEXA</name>
<evidence type="ECO:0000313" key="3">
    <source>
        <dbReference type="EMBL" id="CAL8110786.1"/>
    </source>
</evidence>
<keyword evidence="1" id="KW-0812">Transmembrane</keyword>
<keyword evidence="4" id="KW-1185">Reference proteome</keyword>
<sequence>MTVTDLTRNMSTLKWLLYVVLLVNVNPADCSSTSIYPGAGINYGLIRPQYHYYKDMDMPIAYRRQAKCNGEDNLKEDISVISFKLGAISSVAGLFSLTEFSVPSNNISIISTVISLLLWVPSALLTFLAWSDPISYTTGNLVNLGSLLITLYGGLGIFFGTADIVVSTMDEMLGITSLILSALTTFPNMFDELKLLLQEVFGREEVNDLIDGYGCTQNEFTFIRKMLLESVK</sequence>
<feature type="transmembrane region" description="Helical" evidence="1">
    <location>
        <begin position="107"/>
        <end position="129"/>
    </location>
</feature>
<evidence type="ECO:0000256" key="2">
    <source>
        <dbReference type="SAM" id="SignalP"/>
    </source>
</evidence>
<proteinExistence type="predicted"/>
<reference evidence="3 4" key="1">
    <citation type="submission" date="2024-08" db="EMBL/GenBank/DDBJ databases">
        <authorList>
            <person name="Cucini C."/>
            <person name="Frati F."/>
        </authorList>
    </citation>
    <scope>NUCLEOTIDE SEQUENCE [LARGE SCALE GENOMIC DNA]</scope>
</reference>